<accession>A0A3B0UGY7</accession>
<gene>
    <name evidence="1" type="ORF">MNBD_BACTEROID06-1309</name>
</gene>
<sequence length="539" mass="61438">YTGMWHSEGILDYRLVKTLEGPALSIKPNALGLQSLNVGVESFKPFLDEHGSPSTKLFDFRITVRVVRSKFNYLNFTKPTYFFEPQGEKAITVWFDYNPNIKLNKTYRIEDQEEAGGRLIGEIYTRAYVENQNKVIASMRTYALHQIEGGLLYVKEGDRNRFFTNFNILPKPFIKKVSILRQGKDWTESQIVYPGEEIELKIQGTGLSSSEITFADGKYIAIPDTIRKNNQVRFFSLKIPEDIKERSIPISLNQNTTSFEFLVNEYQRPRSLDFITINYGEGEHELTGEKFYKPSLYNGEIGDVVITAHLDKIDEQLEFYGVQYIDVEIRLWDKNNRQIETRTVEDIKLVPDKSSVRHLGYNHNNESSAILRINDFLVNKTYDLRPWSKIEITVEHDKSKYGGNGFKSKAIIYRSDKFSLDIEVSFPAGLFVVPIGSSQEVSSLTGLSIASMANFTFYKKGQIKKEQPIRLGLGFIALNAINSITGSTDDSDIGAVALMSFQPLHSDSKINFPLYAGFGYLFKAENLFLLIGPGIKFTF</sequence>
<feature type="non-terminal residue" evidence="1">
    <location>
        <position position="1"/>
    </location>
</feature>
<protein>
    <submittedName>
        <fullName evidence="1">Uncharacterized protein</fullName>
    </submittedName>
</protein>
<reference evidence="1" key="1">
    <citation type="submission" date="2018-06" db="EMBL/GenBank/DDBJ databases">
        <authorList>
            <person name="Zhirakovskaya E."/>
        </authorList>
    </citation>
    <scope>NUCLEOTIDE SEQUENCE</scope>
</reference>
<proteinExistence type="predicted"/>
<evidence type="ECO:0000313" key="1">
    <source>
        <dbReference type="EMBL" id="VAW28410.1"/>
    </source>
</evidence>
<name>A0A3B0UGY7_9ZZZZ</name>
<dbReference type="AlphaFoldDB" id="A0A3B0UGY7"/>
<organism evidence="1">
    <name type="scientific">hydrothermal vent metagenome</name>
    <dbReference type="NCBI Taxonomy" id="652676"/>
    <lineage>
        <taxon>unclassified sequences</taxon>
        <taxon>metagenomes</taxon>
        <taxon>ecological metagenomes</taxon>
    </lineage>
</organism>
<dbReference type="EMBL" id="UOES01000398">
    <property type="protein sequence ID" value="VAW28410.1"/>
    <property type="molecule type" value="Genomic_DNA"/>
</dbReference>